<dbReference type="InterPro" id="IPR011993">
    <property type="entry name" value="PH-like_dom_sf"/>
</dbReference>
<dbReference type="AlphaFoldDB" id="A0A8H6F250"/>
<dbReference type="PANTHER" id="PTHR12169">
    <property type="entry name" value="ATPASE N2B"/>
    <property type="match status" value="1"/>
</dbReference>
<dbReference type="Pfam" id="PF06602">
    <property type="entry name" value="Myotub-related"/>
    <property type="match status" value="2"/>
</dbReference>
<feature type="compositionally biased region" description="Low complexity" evidence="4">
    <location>
        <begin position="425"/>
        <end position="444"/>
    </location>
</feature>
<feature type="transmembrane region" description="Helical" evidence="5">
    <location>
        <begin position="309"/>
        <end position="326"/>
    </location>
</feature>
<dbReference type="InterPro" id="IPR016130">
    <property type="entry name" value="Tyr_Pase_AS"/>
</dbReference>
<dbReference type="SUPFAM" id="SSF50729">
    <property type="entry name" value="PH domain-like"/>
    <property type="match status" value="1"/>
</dbReference>
<dbReference type="InterPro" id="IPR010569">
    <property type="entry name" value="Myotubularin-like_Pase_dom"/>
</dbReference>
<evidence type="ECO:0000256" key="1">
    <source>
        <dbReference type="ARBA" id="ARBA00010322"/>
    </source>
</evidence>
<dbReference type="Proteomes" id="UP000536275">
    <property type="component" value="Unassembled WGS sequence"/>
</dbReference>
<reference evidence="7 8" key="1">
    <citation type="submission" date="2020-03" db="EMBL/GenBank/DDBJ databases">
        <title>FDA dAtabase for Regulatory Grade micrObial Sequences (FDA-ARGOS): Supporting development and validation of Infectious Disease Dx tests.</title>
        <authorList>
            <person name="Campos J."/>
            <person name="Goldberg B."/>
            <person name="Tallon L."/>
            <person name="Sadzewicz L."/>
            <person name="Vavikolanu K."/>
            <person name="Mehta A."/>
            <person name="Aluvathingal J."/>
            <person name="Nadendla S."/>
            <person name="Nandy P."/>
            <person name="Geyer C."/>
            <person name="Yan Y."/>
            <person name="Sichtig H."/>
        </authorList>
    </citation>
    <scope>NUCLEOTIDE SEQUENCE [LARGE SCALE GENOMIC DNA]</scope>
    <source>
        <strain evidence="7 8">FDAARGOS_656</strain>
    </source>
</reference>
<dbReference type="SUPFAM" id="SSF52540">
    <property type="entry name" value="P-loop containing nucleoside triphosphate hydrolases"/>
    <property type="match status" value="1"/>
</dbReference>
<sequence length="1062" mass="122360">MDNVFKVENVILNRRGYHIPGTLILSSFHLVFSFTSNTSTSTNPKEIWICYPMIEKMSKARGSSWINHNNGNSSKTRNTGSQVDNTPKIVMKGFDHYSASHIRLQCKDFTYYSFDFMNDLICSEVFTKLSSLITISKTENDIKQLYAYSYKPNMLEQNLDVKGWQLVQVFAKLSQGINSTQHHIDNVLKHAGKFRSKQRIPAIVYKHKSGINGNVIARCAQPLVGLNIQNRSIQDEKLIGEIFLCQERERKDKIDNSCGKSNNVDDEFQREQPQRNLLVDLRPVTNAMAQHALGAGTENVDYYRILTRYFATLIIFIICALLQQALTKTQWLNRLSIILQSVDRITKSIHLNNTNVIIHCSDGWDRTSQVSALSQLCLDPYYRTLKGFMILVEKEWTSFGFKFATRADHGGCIGAIMKKEIKSASVQDENNQNESNSGQSLESSMYGESPQNDNSQSVTSIGSGAAASVSSFFQRAARAAREIKNTAQNGLSSSPSPEDGADGSGYTSSSSIYSGSSEKKHHSLSITDPYLIYLGYIQQGILEKDESQLRVMKEFQKLYHRVLDYTPPEELQIQLSLILRQIEVSQAKETNRDNKFNPMKLFQKDPEHKRKQLVRYMTDEEELQNFASPQGLLINGEVGCGKSMLMDIFAASLPHKSKMRWHYNNFILWVFSEMHNIQQQRQLQVGLQKYTMENEFLLYEVAQKMVQKNSILMLDEFVLPDIASANIIKILFTFYFKLGGVLVATSNKLPEELYSTDFSKRKFKDFVGILNMRCQSIDMKSEKDYRTYFANESSKISYMVTKKDNPENEKDWLKLLKIEAWVFHQIHICLMKDLWEVTNIPLSFNNHSVCYLDFKDICQGLYSSSDYITIASTFRCIILDNVPVMTTKMKNDARRFITFLDAIYESRCQFFMRSDIEIDYLFFPDVLNSDNKELMDYVKSIQPESGNENIMEVQDEEMFARTSIDMNNPYRPNISTYDQSYTKSFDDFKSAQKENINNEYMNTRAFTGDDEKFAFKRAVSRVKEMVASETWRLNDRKWSPKNGKRLKDSIARSWIRSSVRKK</sequence>
<protein>
    <submittedName>
        <fullName evidence="7">Myotubularin-like phosphatase domain family protein</fullName>
    </submittedName>
</protein>
<feature type="domain" description="Myotubularin phosphatase" evidence="6">
    <location>
        <begin position="132"/>
        <end position="450"/>
    </location>
</feature>
<dbReference type="InterPro" id="IPR029021">
    <property type="entry name" value="Prot-tyrosine_phosphatase-like"/>
</dbReference>
<name>A0A8H6F250_CANAX</name>
<dbReference type="GO" id="GO:0016887">
    <property type="term" value="F:ATP hydrolysis activity"/>
    <property type="evidence" value="ECO:0007669"/>
    <property type="project" value="InterPro"/>
</dbReference>
<dbReference type="PANTHER" id="PTHR12169:SF2">
    <property type="entry name" value="AFG1P"/>
    <property type="match status" value="1"/>
</dbReference>
<evidence type="ECO:0000256" key="4">
    <source>
        <dbReference type="SAM" id="MobiDB-lite"/>
    </source>
</evidence>
<feature type="compositionally biased region" description="Low complexity" evidence="4">
    <location>
        <begin position="504"/>
        <end position="516"/>
    </location>
</feature>
<comment type="caution">
    <text evidence="7">The sequence shown here is derived from an EMBL/GenBank/DDBJ whole genome shotgun (WGS) entry which is preliminary data.</text>
</comment>
<dbReference type="Pfam" id="PF03969">
    <property type="entry name" value="AFG1_ATPase"/>
    <property type="match status" value="1"/>
</dbReference>
<dbReference type="GO" id="GO:0005524">
    <property type="term" value="F:ATP binding"/>
    <property type="evidence" value="ECO:0007669"/>
    <property type="project" value="UniProtKB-KW"/>
</dbReference>
<dbReference type="Gene3D" id="3.40.50.300">
    <property type="entry name" value="P-loop containing nucleotide triphosphate hydrolases"/>
    <property type="match status" value="1"/>
</dbReference>
<keyword evidence="3" id="KW-0067">ATP-binding</keyword>
<dbReference type="PROSITE" id="PS00383">
    <property type="entry name" value="TYR_PHOSPHATASE_1"/>
    <property type="match status" value="1"/>
</dbReference>
<dbReference type="EMBL" id="JABWAD010000061">
    <property type="protein sequence ID" value="KAF6062825.1"/>
    <property type="molecule type" value="Genomic_DNA"/>
</dbReference>
<keyword evidence="5" id="KW-0812">Transmembrane</keyword>
<dbReference type="Gene3D" id="2.30.29.30">
    <property type="entry name" value="Pleckstrin-homology domain (PH domain)/Phosphotyrosine-binding domain (PTB)"/>
    <property type="match status" value="1"/>
</dbReference>
<organism evidence="7 8">
    <name type="scientific">Candida albicans</name>
    <name type="common">Yeast</name>
    <dbReference type="NCBI Taxonomy" id="5476"/>
    <lineage>
        <taxon>Eukaryota</taxon>
        <taxon>Fungi</taxon>
        <taxon>Dikarya</taxon>
        <taxon>Ascomycota</taxon>
        <taxon>Saccharomycotina</taxon>
        <taxon>Pichiomycetes</taxon>
        <taxon>Debaryomycetaceae</taxon>
        <taxon>Candida/Lodderomyces clade</taxon>
        <taxon>Candida</taxon>
    </lineage>
</organism>
<accession>A0A8H6F250</accession>
<dbReference type="FunFam" id="3.40.50.300:FF:002222">
    <property type="entry name" value="AFG1-family ATPase, variant"/>
    <property type="match status" value="1"/>
</dbReference>
<evidence type="ECO:0000313" key="7">
    <source>
        <dbReference type="EMBL" id="KAF6062825.1"/>
    </source>
</evidence>
<dbReference type="InterPro" id="IPR005654">
    <property type="entry name" value="ATPase_AFG1-like"/>
</dbReference>
<evidence type="ECO:0000313" key="8">
    <source>
        <dbReference type="Proteomes" id="UP000536275"/>
    </source>
</evidence>
<dbReference type="InterPro" id="IPR027417">
    <property type="entry name" value="P-loop_NTPase"/>
</dbReference>
<keyword evidence="2" id="KW-0547">Nucleotide-binding</keyword>
<evidence type="ECO:0000256" key="3">
    <source>
        <dbReference type="ARBA" id="ARBA00022840"/>
    </source>
</evidence>
<keyword evidence="5" id="KW-1133">Transmembrane helix</keyword>
<evidence type="ECO:0000256" key="5">
    <source>
        <dbReference type="SAM" id="Phobius"/>
    </source>
</evidence>
<feature type="region of interest" description="Disordered" evidence="4">
    <location>
        <begin position="424"/>
        <end position="461"/>
    </location>
</feature>
<dbReference type="PROSITE" id="PS51339">
    <property type="entry name" value="PPASE_MYOTUBULARIN"/>
    <property type="match status" value="1"/>
</dbReference>
<dbReference type="NCBIfam" id="NF040713">
    <property type="entry name" value="ZapE"/>
    <property type="match status" value="1"/>
</dbReference>
<proteinExistence type="inferred from homology"/>
<feature type="compositionally biased region" description="Polar residues" evidence="4">
    <location>
        <begin position="486"/>
        <end position="496"/>
    </location>
</feature>
<dbReference type="GO" id="GO:0005739">
    <property type="term" value="C:mitochondrion"/>
    <property type="evidence" value="ECO:0007669"/>
    <property type="project" value="TreeGrafter"/>
</dbReference>
<comment type="similarity">
    <text evidence="1">Belongs to the AFG1 ATPase family.</text>
</comment>
<dbReference type="SUPFAM" id="SSF52799">
    <property type="entry name" value="(Phosphotyrosine protein) phosphatases II"/>
    <property type="match status" value="1"/>
</dbReference>
<feature type="region of interest" description="Disordered" evidence="4">
    <location>
        <begin position="486"/>
        <end position="519"/>
    </location>
</feature>
<gene>
    <name evidence="7" type="ORF">FOB64_005868</name>
</gene>
<keyword evidence="5" id="KW-0472">Membrane</keyword>
<evidence type="ECO:0000256" key="2">
    <source>
        <dbReference type="ARBA" id="ARBA00022741"/>
    </source>
</evidence>
<evidence type="ECO:0000259" key="6">
    <source>
        <dbReference type="PROSITE" id="PS51339"/>
    </source>
</evidence>